<keyword evidence="6" id="KW-0548">Nucleotidyltransferase</keyword>
<name>A0AAD5LBN4_9CRUS</name>
<dbReference type="InterPro" id="IPR012677">
    <property type="entry name" value="Nucleotide-bd_a/b_plait_sf"/>
</dbReference>
<evidence type="ECO:0000256" key="9">
    <source>
        <dbReference type="ARBA" id="ARBA00022884"/>
    </source>
</evidence>
<evidence type="ECO:0000256" key="2">
    <source>
        <dbReference type="ARBA" id="ARBA00001946"/>
    </source>
</evidence>
<dbReference type="InterPro" id="IPR043519">
    <property type="entry name" value="NT_sf"/>
</dbReference>
<evidence type="ECO:0000256" key="5">
    <source>
        <dbReference type="ARBA" id="ARBA00022679"/>
    </source>
</evidence>
<dbReference type="EC" id="2.7.7.52" evidence="3"/>
<reference evidence="15 16" key="1">
    <citation type="submission" date="2022-05" db="EMBL/GenBank/DDBJ databases">
        <title>A multi-omics perspective on studying reproductive biology in Daphnia sinensis.</title>
        <authorList>
            <person name="Jia J."/>
        </authorList>
    </citation>
    <scope>NUCLEOTIDE SEQUENCE [LARGE SCALE GENOMIC DNA]</scope>
    <source>
        <strain evidence="15 16">WSL</strain>
    </source>
</reference>
<evidence type="ECO:0000256" key="12">
    <source>
        <dbReference type="ARBA" id="ARBA00049105"/>
    </source>
</evidence>
<proteinExistence type="predicted"/>
<protein>
    <recommendedName>
        <fullName evidence="4">Speckle targeted PIP5K1A-regulated poly(A) polymerase</fullName>
        <ecNumber evidence="3">2.7.7.52</ecNumber>
    </recommendedName>
    <alternativeName>
        <fullName evidence="10">RNA-binding motif protein 21</fullName>
    </alternativeName>
    <alternativeName>
        <fullName evidence="11">U6 snRNA-specific terminal uridylyltransferase 1</fullName>
    </alternativeName>
</protein>
<dbReference type="Proteomes" id="UP000820818">
    <property type="component" value="Linkage Group LG4"/>
</dbReference>
<evidence type="ECO:0000259" key="14">
    <source>
        <dbReference type="PROSITE" id="PS50102"/>
    </source>
</evidence>
<keyword evidence="16" id="KW-1185">Reference proteome</keyword>
<dbReference type="SUPFAM" id="SSF81301">
    <property type="entry name" value="Nucleotidyltransferase"/>
    <property type="match status" value="1"/>
</dbReference>
<dbReference type="PROSITE" id="PS50102">
    <property type="entry name" value="RRM"/>
    <property type="match status" value="1"/>
</dbReference>
<evidence type="ECO:0000313" key="15">
    <source>
        <dbReference type="EMBL" id="KAI9559720.1"/>
    </source>
</evidence>
<dbReference type="SMART" id="SM00451">
    <property type="entry name" value="ZnF_U1"/>
    <property type="match status" value="1"/>
</dbReference>
<keyword evidence="9 13" id="KW-0694">RNA-binding</keyword>
<dbReference type="Gene3D" id="1.10.1410.10">
    <property type="match status" value="1"/>
</dbReference>
<dbReference type="GO" id="GO:1990817">
    <property type="term" value="F:poly(A) RNA polymerase activity"/>
    <property type="evidence" value="ECO:0007669"/>
    <property type="project" value="TreeGrafter"/>
</dbReference>
<evidence type="ECO:0000256" key="1">
    <source>
        <dbReference type="ARBA" id="ARBA00001936"/>
    </source>
</evidence>
<dbReference type="EMBL" id="WJBH02000004">
    <property type="protein sequence ID" value="KAI9559720.1"/>
    <property type="molecule type" value="Genomic_DNA"/>
</dbReference>
<dbReference type="InterPro" id="IPR003604">
    <property type="entry name" value="Matrin/U1-like-C_Znf_C2H2"/>
</dbReference>
<dbReference type="GO" id="GO:0003723">
    <property type="term" value="F:RNA binding"/>
    <property type="evidence" value="ECO:0007669"/>
    <property type="project" value="UniProtKB-UniRule"/>
</dbReference>
<dbReference type="CDD" id="cd05402">
    <property type="entry name" value="NT_PAP_TUTase"/>
    <property type="match status" value="1"/>
</dbReference>
<dbReference type="InterPro" id="IPR054708">
    <property type="entry name" value="MTPAP-like_central"/>
</dbReference>
<organism evidence="15 16">
    <name type="scientific">Daphnia sinensis</name>
    <dbReference type="NCBI Taxonomy" id="1820382"/>
    <lineage>
        <taxon>Eukaryota</taxon>
        <taxon>Metazoa</taxon>
        <taxon>Ecdysozoa</taxon>
        <taxon>Arthropoda</taxon>
        <taxon>Crustacea</taxon>
        <taxon>Branchiopoda</taxon>
        <taxon>Diplostraca</taxon>
        <taxon>Cladocera</taxon>
        <taxon>Anomopoda</taxon>
        <taxon>Daphniidae</taxon>
        <taxon>Daphnia</taxon>
        <taxon>Daphnia similis group</taxon>
    </lineage>
</organism>
<keyword evidence="7" id="KW-0479">Metal-binding</keyword>
<evidence type="ECO:0000256" key="10">
    <source>
        <dbReference type="ARBA" id="ARBA00030790"/>
    </source>
</evidence>
<dbReference type="GO" id="GO:0008270">
    <property type="term" value="F:zinc ion binding"/>
    <property type="evidence" value="ECO:0007669"/>
    <property type="project" value="InterPro"/>
</dbReference>
<dbReference type="InterPro" id="IPR002058">
    <property type="entry name" value="PAP_assoc"/>
</dbReference>
<evidence type="ECO:0000256" key="3">
    <source>
        <dbReference type="ARBA" id="ARBA00012472"/>
    </source>
</evidence>
<dbReference type="PANTHER" id="PTHR12271">
    <property type="entry name" value="POLY A POLYMERASE CID PAP -RELATED"/>
    <property type="match status" value="1"/>
</dbReference>
<keyword evidence="8" id="KW-0460">Magnesium</keyword>
<evidence type="ECO:0000256" key="7">
    <source>
        <dbReference type="ARBA" id="ARBA00022723"/>
    </source>
</evidence>
<dbReference type="GO" id="GO:0031123">
    <property type="term" value="P:RNA 3'-end processing"/>
    <property type="evidence" value="ECO:0007669"/>
    <property type="project" value="TreeGrafter"/>
</dbReference>
<evidence type="ECO:0000256" key="13">
    <source>
        <dbReference type="PROSITE-ProRule" id="PRU00176"/>
    </source>
</evidence>
<comment type="cofactor">
    <cofactor evidence="1">
        <name>Mn(2+)</name>
        <dbReference type="ChEBI" id="CHEBI:29035"/>
    </cofactor>
</comment>
<dbReference type="InterPro" id="IPR035979">
    <property type="entry name" value="RBD_domain_sf"/>
</dbReference>
<evidence type="ECO:0000256" key="6">
    <source>
        <dbReference type="ARBA" id="ARBA00022695"/>
    </source>
</evidence>
<evidence type="ECO:0000313" key="16">
    <source>
        <dbReference type="Proteomes" id="UP000820818"/>
    </source>
</evidence>
<keyword evidence="5" id="KW-0808">Transferase</keyword>
<dbReference type="Pfam" id="PF03828">
    <property type="entry name" value="PAP_assoc"/>
    <property type="match status" value="1"/>
</dbReference>
<comment type="catalytic activity">
    <reaction evidence="12">
        <text>RNA(n) + UTP = RNA(n)-3'-uridine ribonucleotide + diphosphate</text>
        <dbReference type="Rhea" id="RHEA:14785"/>
        <dbReference type="Rhea" id="RHEA-COMP:14527"/>
        <dbReference type="Rhea" id="RHEA-COMP:17348"/>
        <dbReference type="ChEBI" id="CHEBI:33019"/>
        <dbReference type="ChEBI" id="CHEBI:46398"/>
        <dbReference type="ChEBI" id="CHEBI:140395"/>
        <dbReference type="ChEBI" id="CHEBI:173116"/>
        <dbReference type="EC" id="2.7.7.52"/>
    </reaction>
</comment>
<accession>A0AAD5LBN4</accession>
<dbReference type="SUPFAM" id="SSF54928">
    <property type="entry name" value="RNA-binding domain, RBD"/>
    <property type="match status" value="1"/>
</dbReference>
<dbReference type="GO" id="GO:0050265">
    <property type="term" value="F:RNA uridylyltransferase activity"/>
    <property type="evidence" value="ECO:0007669"/>
    <property type="project" value="UniProtKB-EC"/>
</dbReference>
<dbReference type="InterPro" id="IPR000504">
    <property type="entry name" value="RRM_dom"/>
</dbReference>
<dbReference type="AlphaFoldDB" id="A0AAD5LBN4"/>
<evidence type="ECO:0000256" key="11">
    <source>
        <dbReference type="ARBA" id="ARBA00033036"/>
    </source>
</evidence>
<dbReference type="SUPFAM" id="SSF81631">
    <property type="entry name" value="PAP/OAS1 substrate-binding domain"/>
    <property type="match status" value="1"/>
</dbReference>
<feature type="domain" description="RRM" evidence="14">
    <location>
        <begin position="57"/>
        <end position="126"/>
    </location>
</feature>
<gene>
    <name evidence="15" type="ORF">GHT06_013725</name>
</gene>
<comment type="cofactor">
    <cofactor evidence="2">
        <name>Mg(2+)</name>
        <dbReference type="ChEBI" id="CHEBI:18420"/>
    </cofactor>
</comment>
<dbReference type="PANTHER" id="PTHR12271:SF127">
    <property type="entry name" value="SPECKLE TARGETED PIP5K1A-REGULATED POLY(A) POLYMERASE"/>
    <property type="match status" value="1"/>
</dbReference>
<comment type="caution">
    <text evidence="15">The sequence shown here is derived from an EMBL/GenBank/DDBJ whole genome shotgun (WGS) entry which is preliminary data.</text>
</comment>
<evidence type="ECO:0000256" key="4">
    <source>
        <dbReference type="ARBA" id="ARBA00021679"/>
    </source>
</evidence>
<dbReference type="Gene3D" id="3.30.460.10">
    <property type="entry name" value="Beta Polymerase, domain 2"/>
    <property type="match status" value="1"/>
</dbReference>
<sequence length="761" mass="86355">MDKVKEKTSHMEKQLCAVCNVRMNEINMKQHLNGKKHISLLNKVKKKKRTEEQSCSEGVYVTGISMSISNTTLLEHFKSFGQVIAIQRDETDNQVLLQFKTRNQARAVLKSSHNVGESVLVVRPRKAVQHQTTAPKDGVVNHIKILKNVLEESLRTNPELSIDEQIRLLVTALEVTEEEKHQQTQIISTLEEWLSLQFPSCRLHLFGSSVSGLAFRGGSDLDIFMETPINATTPSDKEPFSSQEETLEKQPENVLAVLRRACHIISRHPDVSDSFVVSHARIPVLKFVHSPTGIECDLTCNNIIAVQNSKLLFALQSLDARIRPYLYALKFWAKSHRLISSPESSLSSYAFTLMAVFYLQQIDPPLIPSVESLQNAVPVEERMFCNGRNISYRVPSVAASVNTASETTIMDLLIGFFHYYQNFNASEMVVCPLQGKLAPKTEFKDSTRSANEEVTCKDENLDLRPPLKLSLLSVQDPFELDFNVCFNFRHFELFQSLCKSAEHTCMRILDVKEEAKILDLFKTDVKKKLKKKELHTKILDPLKTDVKKKLPDTKVLIPLKTNVKKKLSDTKVVESPLQTPVYLSFKPIHDGTSPEEESNLVRSVGQFVGDLFSFSYGFLFEENTQTKKKRRKIDPELSIPDESGFKWKTNYIMTVPFDVCSKKREELASKVLNEIDAKSVLDRERAITSLLYGTSPDNVTPFAVLNFSMSCSVDPSNVILHFGSTVCPKKIFWKLVQDVQRCVKKSVKDHLVANKLQFNLK</sequence>
<evidence type="ECO:0000256" key="8">
    <source>
        <dbReference type="ARBA" id="ARBA00022842"/>
    </source>
</evidence>
<dbReference type="Gene3D" id="3.30.70.330">
    <property type="match status" value="1"/>
</dbReference>
<dbReference type="Pfam" id="PF22600">
    <property type="entry name" value="MTPAP-like_central"/>
    <property type="match status" value="1"/>
</dbReference>